<dbReference type="EMBL" id="OBEL01000003">
    <property type="protein sequence ID" value="SNZ19968.1"/>
    <property type="molecule type" value="Genomic_DNA"/>
</dbReference>
<evidence type="ECO:0000256" key="1">
    <source>
        <dbReference type="ARBA" id="ARBA00005395"/>
    </source>
</evidence>
<name>A0A285PEU5_9HYPH</name>
<dbReference type="InterPro" id="IPR006464">
    <property type="entry name" value="AcTrfase_RimI/Ard1"/>
</dbReference>
<gene>
    <name evidence="6" type="ORF">SAMN06265368_3064</name>
</gene>
<dbReference type="RefSeq" id="WP_210200883.1">
    <property type="nucleotide sequence ID" value="NZ_OBEL01000003.1"/>
</dbReference>
<dbReference type="Gene3D" id="3.40.630.30">
    <property type="match status" value="1"/>
</dbReference>
<dbReference type="InterPro" id="IPR000182">
    <property type="entry name" value="GNAT_dom"/>
</dbReference>
<evidence type="ECO:0000256" key="4">
    <source>
        <dbReference type="ARBA" id="ARBA00023315"/>
    </source>
</evidence>
<evidence type="ECO:0000313" key="7">
    <source>
        <dbReference type="Proteomes" id="UP000219439"/>
    </source>
</evidence>
<reference evidence="6 7" key="1">
    <citation type="submission" date="2017-09" db="EMBL/GenBank/DDBJ databases">
        <authorList>
            <person name="Ehlers B."/>
            <person name="Leendertz F.H."/>
        </authorList>
    </citation>
    <scope>NUCLEOTIDE SEQUENCE [LARGE SCALE GENOMIC DNA]</scope>
    <source>
        <strain evidence="6 7">DSM 18289</strain>
    </source>
</reference>
<evidence type="ECO:0000313" key="6">
    <source>
        <dbReference type="EMBL" id="SNZ19968.1"/>
    </source>
</evidence>
<keyword evidence="3 6" id="KW-0808">Transferase</keyword>
<keyword evidence="4" id="KW-0012">Acyltransferase</keyword>
<evidence type="ECO:0000256" key="2">
    <source>
        <dbReference type="ARBA" id="ARBA00022490"/>
    </source>
</evidence>
<keyword evidence="7" id="KW-1185">Reference proteome</keyword>
<evidence type="ECO:0000256" key="3">
    <source>
        <dbReference type="ARBA" id="ARBA00022679"/>
    </source>
</evidence>
<dbReference type="CDD" id="cd04301">
    <property type="entry name" value="NAT_SF"/>
    <property type="match status" value="1"/>
</dbReference>
<proteinExistence type="inferred from homology"/>
<evidence type="ECO:0000259" key="5">
    <source>
        <dbReference type="PROSITE" id="PS51186"/>
    </source>
</evidence>
<protein>
    <submittedName>
        <fullName evidence="6">Ribosomal-protein-alanine N-acetyltransferase</fullName>
    </submittedName>
</protein>
<feature type="domain" description="N-acetyltransferase" evidence="5">
    <location>
        <begin position="9"/>
        <end position="161"/>
    </location>
</feature>
<dbReference type="NCBIfam" id="TIGR01575">
    <property type="entry name" value="rimI"/>
    <property type="match status" value="1"/>
</dbReference>
<dbReference type="SUPFAM" id="SSF55729">
    <property type="entry name" value="Acyl-CoA N-acyltransferases (Nat)"/>
    <property type="match status" value="1"/>
</dbReference>
<dbReference type="InterPro" id="IPR016181">
    <property type="entry name" value="Acyl_CoA_acyltransferase"/>
</dbReference>
<keyword evidence="2" id="KW-0963">Cytoplasm</keyword>
<dbReference type="PANTHER" id="PTHR43420:SF44">
    <property type="entry name" value="ACETYLTRANSFERASE YPEA"/>
    <property type="match status" value="1"/>
</dbReference>
<dbReference type="PROSITE" id="PS51186">
    <property type="entry name" value="GNAT"/>
    <property type="match status" value="1"/>
</dbReference>
<comment type="similarity">
    <text evidence="1">Belongs to the acetyltransferase family. RimI subfamily.</text>
</comment>
<accession>A0A285PEU5</accession>
<sequence length="162" mass="18140">MIFPIKNTSSIAPAMLEDVPVLSDIHKKSFARAWTDSEFQSFLGDDGIDCLVLRRSNLRIKDKIIGFVLVRTVLDEAEILTIAVDPVQRKTGAGELLMREVMRKLYADRMAKLFLEVDEGNQPALLLYQKLGFEKVGERKGYYTSGKDSAATALIMQVELDG</sequence>
<dbReference type="InterPro" id="IPR050680">
    <property type="entry name" value="YpeA/RimI_acetyltransf"/>
</dbReference>
<dbReference type="PANTHER" id="PTHR43420">
    <property type="entry name" value="ACETYLTRANSFERASE"/>
    <property type="match status" value="1"/>
</dbReference>
<organism evidence="6 7">
    <name type="scientific">Cohaesibacter gelatinilyticus</name>
    <dbReference type="NCBI Taxonomy" id="372072"/>
    <lineage>
        <taxon>Bacteria</taxon>
        <taxon>Pseudomonadati</taxon>
        <taxon>Pseudomonadota</taxon>
        <taxon>Alphaproteobacteria</taxon>
        <taxon>Hyphomicrobiales</taxon>
        <taxon>Cohaesibacteraceae</taxon>
    </lineage>
</organism>
<dbReference type="Proteomes" id="UP000219439">
    <property type="component" value="Unassembled WGS sequence"/>
</dbReference>
<dbReference type="Pfam" id="PF00583">
    <property type="entry name" value="Acetyltransf_1"/>
    <property type="match status" value="1"/>
</dbReference>
<dbReference type="GO" id="GO:0008080">
    <property type="term" value="F:N-acetyltransferase activity"/>
    <property type="evidence" value="ECO:0007669"/>
    <property type="project" value="InterPro"/>
</dbReference>
<dbReference type="AlphaFoldDB" id="A0A285PEU5"/>